<organism evidence="3 4">
    <name type="scientific">Dermabacter vaginalis</name>
    <dbReference type="NCBI Taxonomy" id="1630135"/>
    <lineage>
        <taxon>Bacteria</taxon>
        <taxon>Bacillati</taxon>
        <taxon>Actinomycetota</taxon>
        <taxon>Actinomycetes</taxon>
        <taxon>Micrococcales</taxon>
        <taxon>Dermabacteraceae</taxon>
        <taxon>Dermabacter</taxon>
    </lineage>
</organism>
<evidence type="ECO:0000313" key="4">
    <source>
        <dbReference type="Proteomes" id="UP000092596"/>
    </source>
</evidence>
<dbReference type="PANTHER" id="PTHR48100">
    <property type="entry name" value="BROAD-SPECIFICITY PHOSPHATASE YOR283W-RELATED"/>
    <property type="match status" value="1"/>
</dbReference>
<dbReference type="SUPFAM" id="SSF53254">
    <property type="entry name" value="Phosphoglycerate mutase-like"/>
    <property type="match status" value="1"/>
</dbReference>
<dbReference type="Pfam" id="PF00300">
    <property type="entry name" value="His_Phos_1"/>
    <property type="match status" value="1"/>
</dbReference>
<evidence type="ECO:0000256" key="2">
    <source>
        <dbReference type="PIRSR" id="PIRSR613078-2"/>
    </source>
</evidence>
<dbReference type="CDD" id="cd07067">
    <property type="entry name" value="HP_PGM_like"/>
    <property type="match status" value="1"/>
</dbReference>
<feature type="binding site" evidence="2">
    <location>
        <position position="60"/>
    </location>
    <ligand>
        <name>substrate</name>
    </ligand>
</feature>
<evidence type="ECO:0000313" key="3">
    <source>
        <dbReference type="EMBL" id="ANP27803.1"/>
    </source>
</evidence>
<dbReference type="InterPro" id="IPR013078">
    <property type="entry name" value="His_Pase_superF_clade-1"/>
</dbReference>
<reference evidence="3 4" key="1">
    <citation type="submission" date="2015-06" db="EMBL/GenBank/DDBJ databases">
        <title>Investigation of pathophysiology for high-risk pregnancy and development of treatment modality based on it.</title>
        <authorList>
            <person name="Kim B.-C."/>
            <person name="Lim S."/>
        </authorList>
    </citation>
    <scope>NUCLEOTIDE SEQUENCE [LARGE SCALE GENOMIC DNA]</scope>
    <source>
        <strain evidence="3 4">AD1-86</strain>
    </source>
</reference>
<name>A0A1B0ZIP7_9MICO</name>
<dbReference type="Gene3D" id="3.40.50.1240">
    <property type="entry name" value="Phosphoglycerate mutase-like"/>
    <property type="match status" value="1"/>
</dbReference>
<protein>
    <submittedName>
        <fullName evidence="3">Phosphoglycerate mutase (2,3-diphosphoglycerate-independent)</fullName>
    </submittedName>
</protein>
<feature type="binding site" evidence="2">
    <location>
        <begin position="9"/>
        <end position="16"/>
    </location>
    <ligand>
        <name>substrate</name>
    </ligand>
</feature>
<dbReference type="Proteomes" id="UP000092596">
    <property type="component" value="Chromosome"/>
</dbReference>
<dbReference type="InterPro" id="IPR029033">
    <property type="entry name" value="His_PPase_superfam"/>
</dbReference>
<sequence length="213" mass="22833">MASRLILVRHGQTDYNFSGRIQGASDIPLNETGLAQARAVGESLSADESVVAVYSSPLGRAKSTAEAVAAPHGLEVMSDARLRERGFGDWEGLTRDEIEKGWPFEFALWRAGVSSVLEKARVEHRADVARRFDAACREFSARHESGTVVVVAHGAAISLGLAAMIGAGEGDFRGLASMDNCHRAVVEVMRRSEGAGWVRLTSLNLPPDFAAAQ</sequence>
<dbReference type="InterPro" id="IPR050275">
    <property type="entry name" value="PGM_Phosphatase"/>
</dbReference>
<dbReference type="RefSeq" id="WP_065247938.1">
    <property type="nucleotide sequence ID" value="NZ_CP012117.1"/>
</dbReference>
<dbReference type="PROSITE" id="PS00175">
    <property type="entry name" value="PG_MUTASE"/>
    <property type="match status" value="1"/>
</dbReference>
<dbReference type="STRING" id="1630135.DAD186_12530"/>
<feature type="active site" description="Tele-phosphohistidine intermediate" evidence="1">
    <location>
        <position position="10"/>
    </location>
</feature>
<feature type="active site" description="Proton donor/acceptor" evidence="1">
    <location>
        <position position="84"/>
    </location>
</feature>
<dbReference type="KEGG" id="dva:DAD186_12530"/>
<dbReference type="PANTHER" id="PTHR48100:SF62">
    <property type="entry name" value="GLUCOSYL-3-PHOSPHOGLYCERATE PHOSPHATASE"/>
    <property type="match status" value="1"/>
</dbReference>
<gene>
    <name evidence="3" type="ORF">DAD186_12530</name>
</gene>
<accession>A0A1B0ZIP7</accession>
<evidence type="ECO:0000256" key="1">
    <source>
        <dbReference type="PIRSR" id="PIRSR613078-1"/>
    </source>
</evidence>
<proteinExistence type="predicted"/>
<dbReference type="GO" id="GO:0005737">
    <property type="term" value="C:cytoplasm"/>
    <property type="evidence" value="ECO:0007669"/>
    <property type="project" value="TreeGrafter"/>
</dbReference>
<dbReference type="SMART" id="SM00855">
    <property type="entry name" value="PGAM"/>
    <property type="match status" value="1"/>
</dbReference>
<dbReference type="AlphaFoldDB" id="A0A1B0ZIP7"/>
<dbReference type="EMBL" id="CP012117">
    <property type="protein sequence ID" value="ANP27803.1"/>
    <property type="molecule type" value="Genomic_DNA"/>
</dbReference>
<dbReference type="GO" id="GO:0016791">
    <property type="term" value="F:phosphatase activity"/>
    <property type="evidence" value="ECO:0007669"/>
    <property type="project" value="TreeGrafter"/>
</dbReference>
<dbReference type="InterPro" id="IPR001345">
    <property type="entry name" value="PG/BPGM_mutase_AS"/>
</dbReference>